<evidence type="ECO:0000256" key="14">
    <source>
        <dbReference type="ARBA" id="ARBA00023211"/>
    </source>
</evidence>
<evidence type="ECO:0000256" key="3">
    <source>
        <dbReference type="ARBA" id="ARBA00005077"/>
    </source>
</evidence>
<keyword evidence="6 19" id="KW-0436">Ligase</keyword>
<evidence type="ECO:0000256" key="11">
    <source>
        <dbReference type="ARBA" id="ARBA00022840"/>
    </source>
</evidence>
<feature type="domain" description="ATP-grasp" evidence="20">
    <location>
        <begin position="133"/>
        <end position="328"/>
    </location>
</feature>
<evidence type="ECO:0000256" key="13">
    <source>
        <dbReference type="ARBA" id="ARBA00022975"/>
    </source>
</evidence>
<feature type="binding site" evidence="19">
    <location>
        <position position="873"/>
    </location>
    <ligand>
        <name>Mn(2+)</name>
        <dbReference type="ChEBI" id="CHEBI:29035"/>
        <label>4</label>
    </ligand>
</feature>
<dbReference type="EMBL" id="SOBH01000001">
    <property type="protein sequence ID" value="TDT76855.1"/>
    <property type="molecule type" value="Genomic_DNA"/>
</dbReference>
<feature type="binding site" evidence="19">
    <location>
        <position position="873"/>
    </location>
    <ligand>
        <name>ATP</name>
        <dbReference type="ChEBI" id="CHEBI:30616"/>
        <label>2</label>
    </ligand>
</feature>
<evidence type="ECO:0000256" key="2">
    <source>
        <dbReference type="ARBA" id="ARBA00004812"/>
    </source>
</evidence>
<dbReference type="UniPathway" id="UPA00070">
    <property type="reaction ID" value="UER00115"/>
</dbReference>
<feature type="binding site" evidence="19">
    <location>
        <position position="821"/>
    </location>
    <ligand>
        <name>ATP</name>
        <dbReference type="ChEBI" id="CHEBI:30616"/>
        <label>2</label>
    </ligand>
</feature>
<dbReference type="Pfam" id="PF02787">
    <property type="entry name" value="CPSase_L_D3"/>
    <property type="match status" value="1"/>
</dbReference>
<dbReference type="PROSITE" id="PS51855">
    <property type="entry name" value="MGS"/>
    <property type="match status" value="1"/>
</dbReference>
<feature type="binding site" evidence="19">
    <location>
        <position position="873"/>
    </location>
    <ligand>
        <name>Mn(2+)</name>
        <dbReference type="ChEBI" id="CHEBI:29035"/>
        <label>3</label>
    </ligand>
</feature>
<comment type="pathway">
    <text evidence="2 19">Pyrimidine metabolism; UMP biosynthesis via de novo pathway; (S)-dihydroorotate from bicarbonate: step 1/3.</text>
</comment>
<feature type="binding site" evidence="19">
    <location>
        <position position="819"/>
    </location>
    <ligand>
        <name>ATP</name>
        <dbReference type="ChEBI" id="CHEBI:30616"/>
        <label>2</label>
    </ligand>
</feature>
<dbReference type="EC" id="6.3.5.5" evidence="19"/>
<accession>A0A4V3EWH0</accession>
<feature type="binding site" evidence="19">
    <location>
        <position position="285"/>
    </location>
    <ligand>
        <name>Mn(2+)</name>
        <dbReference type="ChEBI" id="CHEBI:29035"/>
        <label>1</label>
    </ligand>
</feature>
<comment type="pathway">
    <text evidence="3 19">Amino-acid biosynthesis; L-arginine biosynthesis; carbamoyl phosphate from bicarbonate: step 1/1.</text>
</comment>
<keyword evidence="13 19" id="KW-0665">Pyrimidine biosynthesis</keyword>
<evidence type="ECO:0000259" key="21">
    <source>
        <dbReference type="PROSITE" id="PS51855"/>
    </source>
</evidence>
<comment type="catalytic activity">
    <reaction evidence="16 19">
        <text>hydrogencarbonate + L-glutamine + 2 ATP + H2O = carbamoyl phosphate + L-glutamate + 2 ADP + phosphate + 2 H(+)</text>
        <dbReference type="Rhea" id="RHEA:18633"/>
        <dbReference type="ChEBI" id="CHEBI:15377"/>
        <dbReference type="ChEBI" id="CHEBI:15378"/>
        <dbReference type="ChEBI" id="CHEBI:17544"/>
        <dbReference type="ChEBI" id="CHEBI:29985"/>
        <dbReference type="ChEBI" id="CHEBI:30616"/>
        <dbReference type="ChEBI" id="CHEBI:43474"/>
        <dbReference type="ChEBI" id="CHEBI:58228"/>
        <dbReference type="ChEBI" id="CHEBI:58359"/>
        <dbReference type="ChEBI" id="CHEBI:456216"/>
        <dbReference type="EC" id="6.3.5.5"/>
    </reaction>
</comment>
<evidence type="ECO:0000256" key="15">
    <source>
        <dbReference type="ARBA" id="ARBA00047359"/>
    </source>
</evidence>
<dbReference type="FunFam" id="3.30.470.20:FF:000007">
    <property type="entry name" value="Carbamoyl-phosphate synthase large chain"/>
    <property type="match status" value="1"/>
</dbReference>
<feature type="binding site" evidence="19">
    <location>
        <position position="299"/>
    </location>
    <ligand>
        <name>ATP</name>
        <dbReference type="ChEBI" id="CHEBI:30616"/>
        <label>1</label>
    </ligand>
</feature>
<evidence type="ECO:0000256" key="10">
    <source>
        <dbReference type="ARBA" id="ARBA00022741"/>
    </source>
</evidence>
<dbReference type="PROSITE" id="PS51257">
    <property type="entry name" value="PROKAR_LIPOPROTEIN"/>
    <property type="match status" value="1"/>
</dbReference>
<dbReference type="SUPFAM" id="SSF52335">
    <property type="entry name" value="Methylglyoxal synthase-like"/>
    <property type="match status" value="1"/>
</dbReference>
<dbReference type="RefSeq" id="WP_134011867.1">
    <property type="nucleotide sequence ID" value="NZ_SOBH01000001.1"/>
</dbReference>
<feature type="region of interest" description="Carboxyphosphate synthetic domain" evidence="19">
    <location>
        <begin position="1"/>
        <end position="402"/>
    </location>
</feature>
<feature type="binding site" evidence="19">
    <location>
        <position position="285"/>
    </location>
    <ligand>
        <name>Mg(2+)</name>
        <dbReference type="ChEBI" id="CHEBI:18420"/>
        <label>1</label>
    </ligand>
</feature>
<dbReference type="HAMAP" id="MF_01210_A">
    <property type="entry name" value="CPSase_L_chain_A"/>
    <property type="match status" value="1"/>
</dbReference>
<evidence type="ECO:0000256" key="18">
    <source>
        <dbReference type="ARBA" id="ARBA00062056"/>
    </source>
</evidence>
<feature type="binding site" evidence="19">
    <location>
        <position position="299"/>
    </location>
    <ligand>
        <name>Mg(2+)</name>
        <dbReference type="ChEBI" id="CHEBI:18420"/>
        <label>2</label>
    </ligand>
</feature>
<keyword evidence="5 19" id="KW-0055">Arginine biosynthesis</keyword>
<dbReference type="InterPro" id="IPR002161">
    <property type="entry name" value="PdxT/SNO"/>
</dbReference>
<dbReference type="Proteomes" id="UP000294563">
    <property type="component" value="Unassembled WGS sequence"/>
</dbReference>
<keyword evidence="9 19" id="KW-0677">Repeat</keyword>
<feature type="binding site" evidence="19">
    <location>
        <position position="129"/>
    </location>
    <ligand>
        <name>ATP</name>
        <dbReference type="ChEBI" id="CHEBI:30616"/>
        <label>1</label>
    </ligand>
</feature>
<keyword evidence="12" id="KW-0460">Magnesium</keyword>
<dbReference type="NCBIfam" id="NF003671">
    <property type="entry name" value="PRK05294.1"/>
    <property type="match status" value="1"/>
</dbReference>
<feature type="domain" description="ATP-grasp" evidence="20">
    <location>
        <begin position="711"/>
        <end position="902"/>
    </location>
</feature>
<name>A0A4V3EWH0_9RHOB</name>
<comment type="caution">
    <text evidence="22">The sequence shown here is derived from an EMBL/GenBank/DDBJ whole genome shotgun (WGS) entry which is preliminary data.</text>
</comment>
<comment type="cofactor">
    <cofactor evidence="1">
        <name>Mn(2+)</name>
        <dbReference type="ChEBI" id="CHEBI:29035"/>
    </cofactor>
</comment>
<dbReference type="InterPro" id="IPR033937">
    <property type="entry name" value="MGS_CPS_CarB"/>
</dbReference>
<evidence type="ECO:0000256" key="12">
    <source>
        <dbReference type="ARBA" id="ARBA00022842"/>
    </source>
</evidence>
<dbReference type="GO" id="GO:0006541">
    <property type="term" value="P:glutamine metabolic process"/>
    <property type="evidence" value="ECO:0007669"/>
    <property type="project" value="TreeGrafter"/>
</dbReference>
<dbReference type="PROSITE" id="PS50975">
    <property type="entry name" value="ATP_GRASP"/>
    <property type="match status" value="2"/>
</dbReference>
<dbReference type="Pfam" id="PF02786">
    <property type="entry name" value="CPSase_L_D2"/>
    <property type="match status" value="2"/>
</dbReference>
<dbReference type="UniPathway" id="UPA00068">
    <property type="reaction ID" value="UER00171"/>
</dbReference>
<organism evidence="22 23">
    <name type="scientific">Litoreibacter halocynthiae</name>
    <dbReference type="NCBI Taxonomy" id="1242689"/>
    <lineage>
        <taxon>Bacteria</taxon>
        <taxon>Pseudomonadati</taxon>
        <taxon>Pseudomonadota</taxon>
        <taxon>Alphaproteobacteria</taxon>
        <taxon>Rhodobacterales</taxon>
        <taxon>Roseobacteraceae</taxon>
        <taxon>Litoreibacter</taxon>
    </lineage>
</organism>
<feature type="binding site" evidence="19">
    <location>
        <position position="793"/>
    </location>
    <ligand>
        <name>ATP</name>
        <dbReference type="ChEBI" id="CHEBI:30616"/>
        <label>2</label>
    </ligand>
</feature>
<dbReference type="PANTHER" id="PTHR11405:SF53">
    <property type="entry name" value="CARBAMOYL-PHOSPHATE SYNTHASE [AMMONIA], MITOCHONDRIAL"/>
    <property type="match status" value="1"/>
</dbReference>
<comment type="cofactor">
    <cofactor evidence="19">
        <name>Mg(2+)</name>
        <dbReference type="ChEBI" id="CHEBI:18420"/>
    </cofactor>
    <cofactor evidence="19">
        <name>Mn(2+)</name>
        <dbReference type="ChEBI" id="CHEBI:29035"/>
    </cofactor>
    <text evidence="19">Binds 4 Mg(2+) or Mn(2+) ions per subunit.</text>
</comment>
<evidence type="ECO:0000256" key="5">
    <source>
        <dbReference type="ARBA" id="ARBA00022571"/>
    </source>
</evidence>
<dbReference type="GO" id="GO:0004088">
    <property type="term" value="F:carbamoyl-phosphate synthase (glutamine-hydrolyzing) activity"/>
    <property type="evidence" value="ECO:0007669"/>
    <property type="project" value="UniProtKB-UniRule"/>
</dbReference>
<feature type="binding site" evidence="19">
    <location>
        <position position="301"/>
    </location>
    <ligand>
        <name>Mg(2+)</name>
        <dbReference type="ChEBI" id="CHEBI:18420"/>
        <label>2</label>
    </ligand>
</feature>
<feature type="binding site" evidence="19">
    <location>
        <position position="242"/>
    </location>
    <ligand>
        <name>ATP</name>
        <dbReference type="ChEBI" id="CHEBI:30616"/>
        <label>1</label>
    </ligand>
</feature>
<dbReference type="PANTHER" id="PTHR11405">
    <property type="entry name" value="CARBAMOYLTRANSFERASE FAMILY MEMBER"/>
    <property type="match status" value="1"/>
</dbReference>
<evidence type="ECO:0000313" key="22">
    <source>
        <dbReference type="EMBL" id="TDT76855.1"/>
    </source>
</evidence>
<dbReference type="CDD" id="cd01424">
    <property type="entry name" value="MGS_CPS_II"/>
    <property type="match status" value="1"/>
</dbReference>
<dbReference type="GO" id="GO:0005737">
    <property type="term" value="C:cytoplasm"/>
    <property type="evidence" value="ECO:0007669"/>
    <property type="project" value="TreeGrafter"/>
</dbReference>
<feature type="binding site" evidence="19">
    <location>
        <position position="861"/>
    </location>
    <ligand>
        <name>Mg(2+)</name>
        <dbReference type="ChEBI" id="CHEBI:18420"/>
        <label>3</label>
    </ligand>
</feature>
<feature type="binding site" evidence="19">
    <location>
        <position position="861"/>
    </location>
    <ligand>
        <name>ATP</name>
        <dbReference type="ChEBI" id="CHEBI:30616"/>
        <label>2</label>
    </ligand>
</feature>
<dbReference type="Pfam" id="PF02142">
    <property type="entry name" value="MGS"/>
    <property type="match status" value="1"/>
</dbReference>
<dbReference type="InterPro" id="IPR011607">
    <property type="entry name" value="MGS-like_dom"/>
</dbReference>
<dbReference type="HAMAP" id="MF_01210_B">
    <property type="entry name" value="CPSase_L_chain_B"/>
    <property type="match status" value="1"/>
</dbReference>
<gene>
    <name evidence="19" type="primary">carB</name>
    <name evidence="22" type="ORF">BDE40_0127</name>
</gene>
<dbReference type="GO" id="GO:0004359">
    <property type="term" value="F:glutaminase activity"/>
    <property type="evidence" value="ECO:0007669"/>
    <property type="project" value="InterPro"/>
</dbReference>
<evidence type="ECO:0000256" key="16">
    <source>
        <dbReference type="ARBA" id="ARBA00048816"/>
    </source>
</evidence>
<dbReference type="NCBIfam" id="NF009455">
    <property type="entry name" value="PRK12815.1"/>
    <property type="match status" value="1"/>
</dbReference>
<feature type="binding site" evidence="19">
    <location>
        <position position="875"/>
    </location>
    <ligand>
        <name>Mg(2+)</name>
        <dbReference type="ChEBI" id="CHEBI:18420"/>
        <label>4</label>
    </ligand>
</feature>
<sequence length="1103" mass="119793">MPKRTDIKSIMIIGAGPIVIGQACEFDYSGAQACKALREEGYRVILVNSNPATIMTDPDMADATYIEPITPEVVAKIIEKERPDALLPTMGGQTGLNTSLALEEMGVLKKYNVEMIGAKREAIEMAEDRKLFREAMDRLGLENPKATIANTMQECMDAIEYVGLPAIIRPAFTLGGTGGGVAYNRDDYEHFCKTGLDASPVNQILIDESLLGWKEFEMEVVRDHADNAIIVCAIENVDPMGVHTGDSITVAPALTLTDKEYQAMRNASIAVLREIGVETGGSNVQWAVNPADGRMVVIEMNPRVSRSSALASKATGFPIAKIAAKLAVGFTLDELDNDITGVTPASFEPTIDYVVTKIPRFAFEKFPGSEPYLTTAMKSVGEVMAIGRTIHESMQKALASMETGLTGFDEPKVPGMPTPDAQVYKDQDGTRFLVGKDAAAQEAIDKALTRELAKQTPDRIRVIAHSMRYGFSDDEINQITAYDPWFLARIREIIEAEDVVRKDGLPTTEDGLRDLKMLGFSDARLAKLTGQTEKDVRRARQNLGVTAVFKRIDTCAAEFEAQTPYMYSTYESPMMGEVECEARPSNAKKVVILGGGPNRIGQGIEFDYCCVHACYALTAQGYETIMINCNPETVSTDYDTSDRLYFEPLTFEHVMEILRVELENGTLHGVIVQFGGQTPLKIAQALADEGIPILGTSPDAIDLAEDRERFQQLVQKLGLKQPHNGLAHSDEEAFEKAKEIGFPLVIRPSYVLGGRAMEIVRDQAQLERYISEAVVVSGDSPVLLDSYLSGAIEIDVDALCDGEAVHVAGIMQHIEEAGVHSGDSACSLPPYSLSGDVIQQLRDQTKALALALNVVGLMNVQFAIKDDTIYLIEVNPRASRTVPFVAKAIGSPIASIAAQVMAGAKLGDFDLIDPIIDTFAVKEAVLPFARFPGVDTILGPEMRSTGEVMGSDKTFHMAFLKAQMGAGTDLPLNGKGKVFISIRNEDKTPDMLEAARELSALGHPLVATRGTAAWLVGQGLDCETVNKVYEGRPNVVDQMKDKMISLVLNTTEGSQAVEDSREIRSIALYDKIPYFTTAAAAHACALAMKARVEGEIGVMALQG</sequence>
<feature type="binding site" evidence="19">
    <location>
        <position position="243"/>
    </location>
    <ligand>
        <name>ATP</name>
        <dbReference type="ChEBI" id="CHEBI:30616"/>
        <label>1</label>
    </ligand>
</feature>
<comment type="catalytic activity">
    <reaction evidence="15 19">
        <text>hydrogencarbonate + NH4(+) + 2 ATP = carbamoyl phosphate + 2 ADP + phosphate + 2 H(+)</text>
        <dbReference type="Rhea" id="RHEA:18029"/>
        <dbReference type="ChEBI" id="CHEBI:15378"/>
        <dbReference type="ChEBI" id="CHEBI:17544"/>
        <dbReference type="ChEBI" id="CHEBI:28938"/>
        <dbReference type="ChEBI" id="CHEBI:30616"/>
        <dbReference type="ChEBI" id="CHEBI:43474"/>
        <dbReference type="ChEBI" id="CHEBI:58228"/>
        <dbReference type="ChEBI" id="CHEBI:456216"/>
        <dbReference type="EC" id="6.3.4.16"/>
    </reaction>
</comment>
<dbReference type="InterPro" id="IPR058047">
    <property type="entry name" value="CPSase_preATP-grasp"/>
</dbReference>
<comment type="subunit">
    <text evidence="18 19">Composed of two chains; the small (or glutamine) chain promotes the hydrolysis of glutamine to ammonia, which is used by the large (or ammonia) chain to synthesize carbamoyl phosphate. Tetramer of heterodimers (alpha,beta)4.</text>
</comment>
<dbReference type="Gene3D" id="3.40.50.1380">
    <property type="entry name" value="Methylglyoxal synthase-like domain"/>
    <property type="match status" value="1"/>
</dbReference>
<feature type="domain" description="MGS-like" evidence="21">
    <location>
        <begin position="968"/>
        <end position="1103"/>
    </location>
</feature>
<dbReference type="SUPFAM" id="SSF48108">
    <property type="entry name" value="Carbamoyl phosphate synthetase, large subunit connection domain"/>
    <property type="match status" value="1"/>
</dbReference>
<evidence type="ECO:0000313" key="23">
    <source>
        <dbReference type="Proteomes" id="UP000294563"/>
    </source>
</evidence>
<feature type="binding site" evidence="19">
    <location>
        <position position="873"/>
    </location>
    <ligand>
        <name>Mg(2+)</name>
        <dbReference type="ChEBI" id="CHEBI:18420"/>
        <label>4</label>
    </ligand>
</feature>
<keyword evidence="10 19" id="KW-0547">Nucleotide-binding</keyword>
<proteinExistence type="inferred from homology"/>
<dbReference type="Gene3D" id="1.10.1030.10">
    <property type="entry name" value="Carbamoyl-phosphate synthetase, large subunit oligomerisation domain"/>
    <property type="match status" value="1"/>
</dbReference>
<feature type="binding site" evidence="19">
    <location>
        <position position="299"/>
    </location>
    <ligand>
        <name>Mn(2+)</name>
        <dbReference type="ChEBI" id="CHEBI:29035"/>
        <label>1</label>
    </ligand>
</feature>
<dbReference type="Pfam" id="PF25596">
    <property type="entry name" value="CPSase_L_D1"/>
    <property type="match status" value="2"/>
</dbReference>
<evidence type="ECO:0000256" key="9">
    <source>
        <dbReference type="ARBA" id="ARBA00022737"/>
    </source>
</evidence>
<feature type="binding site" evidence="19">
    <location>
        <position position="169"/>
    </location>
    <ligand>
        <name>ATP</name>
        <dbReference type="ChEBI" id="CHEBI:30616"/>
        <label>1</label>
    </ligand>
</feature>
<dbReference type="InterPro" id="IPR006275">
    <property type="entry name" value="CPSase_lsu"/>
</dbReference>
<evidence type="ECO:0000259" key="20">
    <source>
        <dbReference type="PROSITE" id="PS50975"/>
    </source>
</evidence>
<dbReference type="GO" id="GO:0044205">
    <property type="term" value="P:'de novo' UMP biosynthetic process"/>
    <property type="evidence" value="ECO:0007669"/>
    <property type="project" value="UniProtKB-UniRule"/>
</dbReference>
<dbReference type="EC" id="6.3.4.16" evidence="19"/>
<evidence type="ECO:0000256" key="1">
    <source>
        <dbReference type="ARBA" id="ARBA00001936"/>
    </source>
</evidence>
<feature type="binding site" evidence="19">
    <location>
        <position position="285"/>
    </location>
    <ligand>
        <name>ATP</name>
        <dbReference type="ChEBI" id="CHEBI:30616"/>
        <label>1</label>
    </ligand>
</feature>
<protein>
    <recommendedName>
        <fullName evidence="19">Carbamoyl phosphate synthase large chain</fullName>
        <ecNumber evidence="19">6.3.4.16</ecNumber>
        <ecNumber evidence="19">6.3.5.5</ecNumber>
    </recommendedName>
    <alternativeName>
        <fullName evidence="19">Carbamoyl phosphate synthetase ammonia chain</fullName>
    </alternativeName>
</protein>
<evidence type="ECO:0000256" key="17">
    <source>
        <dbReference type="ARBA" id="ARBA00057223"/>
    </source>
</evidence>
<dbReference type="Gene3D" id="3.40.50.20">
    <property type="match status" value="2"/>
</dbReference>
<keyword evidence="7 19" id="KW-0028">Amino-acid biosynthesis</keyword>
<dbReference type="GO" id="GO:0046872">
    <property type="term" value="F:metal ion binding"/>
    <property type="evidence" value="ECO:0007669"/>
    <property type="project" value="UniProtKB-KW"/>
</dbReference>
<dbReference type="InterPro" id="IPR036914">
    <property type="entry name" value="MGS-like_dom_sf"/>
</dbReference>
<dbReference type="PRINTS" id="PR00098">
    <property type="entry name" value="CPSASE"/>
</dbReference>
<dbReference type="SMART" id="SM00851">
    <property type="entry name" value="MGS"/>
    <property type="match status" value="1"/>
</dbReference>
<keyword evidence="23" id="KW-1185">Reference proteome</keyword>
<feature type="binding site" evidence="19">
    <location>
        <position position="176"/>
    </location>
    <ligand>
        <name>ATP</name>
        <dbReference type="ChEBI" id="CHEBI:30616"/>
        <label>1</label>
    </ligand>
</feature>
<dbReference type="OrthoDB" id="9804197at2"/>
<feature type="region of interest" description="Allosteric domain" evidence="19">
    <location>
        <begin position="968"/>
        <end position="1103"/>
    </location>
</feature>
<comment type="domain">
    <text evidence="19">The large subunit is composed of 2 ATP-grasp domains that are involved in binding the 2 ATP molecules needed for carbamoyl phosphate synthesis. The N-terminal ATP-grasp domain (referred to as the carboxyphosphate synthetic component) catalyzes the ATP-dependent phosphorylation of hydrogencarbonate to carboxyphosphate and the subsequent nucleophilic attack by ammonia to form a carbamate intermediate. The C-terminal ATP-grasp domain (referred to as the carbamoyl phosphate synthetic component) then catalyzes the phosphorylation of carbamate with the second ATP to form the end product carbamoyl phosphate. The reactive and unstable enzyme intermediates are sequentially channeled from one active site to the next through the interior of the protein over a distance of at least 96 A.</text>
</comment>
<feature type="binding site" evidence="19">
    <location>
        <position position="241"/>
    </location>
    <ligand>
        <name>ATP</name>
        <dbReference type="ChEBI" id="CHEBI:30616"/>
        <label>1</label>
    </ligand>
</feature>
<dbReference type="FunFam" id="1.10.1030.10:FF:000002">
    <property type="entry name" value="Carbamoyl-phosphate synthase large chain"/>
    <property type="match status" value="1"/>
</dbReference>
<dbReference type="FunFam" id="3.30.470.20:FF:000013">
    <property type="entry name" value="Carbamoyl-phosphate synthase large chain"/>
    <property type="match status" value="1"/>
</dbReference>
<feature type="binding site" evidence="19">
    <location>
        <position position="210"/>
    </location>
    <ligand>
        <name>ATP</name>
        <dbReference type="ChEBI" id="CHEBI:30616"/>
        <label>1</label>
    </ligand>
</feature>
<keyword evidence="8" id="KW-0479">Metal-binding</keyword>
<feature type="binding site" evidence="19">
    <location>
        <position position="818"/>
    </location>
    <ligand>
        <name>ATP</name>
        <dbReference type="ChEBI" id="CHEBI:30616"/>
        <label>2</label>
    </ligand>
</feature>
<dbReference type="PROSITE" id="PS00866">
    <property type="entry name" value="CPSASE_1"/>
    <property type="match status" value="1"/>
</dbReference>
<feature type="binding site" evidence="19">
    <location>
        <position position="215"/>
    </location>
    <ligand>
        <name>ATP</name>
        <dbReference type="ChEBI" id="CHEBI:30616"/>
        <label>1</label>
    </ligand>
</feature>
<reference evidence="22 23" key="1">
    <citation type="submission" date="2019-03" db="EMBL/GenBank/DDBJ databases">
        <title>Genomic Encyclopedia of Archaeal and Bacterial Type Strains, Phase II (KMG-II): from individual species to whole genera.</title>
        <authorList>
            <person name="Goeker M."/>
        </authorList>
    </citation>
    <scope>NUCLEOTIDE SEQUENCE [LARGE SCALE GENOMIC DNA]</scope>
    <source>
        <strain evidence="22 23">DSM 29467</strain>
    </source>
</reference>
<evidence type="ECO:0000256" key="6">
    <source>
        <dbReference type="ARBA" id="ARBA00022598"/>
    </source>
</evidence>
<dbReference type="PROSITE" id="PS51130">
    <property type="entry name" value="PDXT_SNO_2"/>
    <property type="match status" value="1"/>
</dbReference>
<dbReference type="InterPro" id="IPR005479">
    <property type="entry name" value="CPAse_ATP-bd"/>
</dbReference>
<feature type="binding site" evidence="19">
    <location>
        <position position="786"/>
    </location>
    <ligand>
        <name>ATP</name>
        <dbReference type="ChEBI" id="CHEBI:30616"/>
        <label>2</label>
    </ligand>
</feature>
<feature type="binding site" evidence="19">
    <location>
        <position position="301"/>
    </location>
    <ligand>
        <name>Mn(2+)</name>
        <dbReference type="ChEBI" id="CHEBI:29035"/>
        <label>2</label>
    </ligand>
</feature>
<feature type="binding site" evidence="19">
    <location>
        <position position="175"/>
    </location>
    <ligand>
        <name>ATP</name>
        <dbReference type="ChEBI" id="CHEBI:30616"/>
        <label>1</label>
    </ligand>
</feature>
<dbReference type="InterPro" id="IPR036897">
    <property type="entry name" value="CarbamoylP_synth_lsu_oligo_sf"/>
</dbReference>
<feature type="binding site" evidence="19">
    <location>
        <position position="873"/>
    </location>
    <ligand>
        <name>Mg(2+)</name>
        <dbReference type="ChEBI" id="CHEBI:18420"/>
        <label>3</label>
    </ligand>
</feature>
<feature type="binding site" evidence="19">
    <location>
        <position position="208"/>
    </location>
    <ligand>
        <name>ATP</name>
        <dbReference type="ChEBI" id="CHEBI:30616"/>
        <label>1</label>
    </ligand>
</feature>
<evidence type="ECO:0000256" key="7">
    <source>
        <dbReference type="ARBA" id="ARBA00022605"/>
    </source>
</evidence>
<comment type="function">
    <text evidence="17 19">Large subunit of the glutamine-dependent carbamoyl phosphate synthetase (CPSase). CPSase catalyzes the formation of carbamoyl phosphate from the ammonia moiety of glutamine, carbonate, and phosphate donated by ATP, constituting the first step of 2 biosynthetic pathways, one leading to arginine and/or urea and the other to pyrimidine nucleotides. The large subunit (synthetase) binds the substrates ammonia (free or transferred from glutamine from the small subunit), hydrogencarbonate and ATP and carries out an ATP-coupled ligase reaction, activating hydrogencarbonate by forming carboxy phosphate which reacts with ammonia to form carbamoyl phosphate.</text>
</comment>
<dbReference type="FunFam" id="3.40.50.20:FF:000001">
    <property type="entry name" value="Carbamoyl-phosphate synthase large chain"/>
    <property type="match status" value="1"/>
</dbReference>
<feature type="binding site" evidence="19">
    <location>
        <position position="788"/>
    </location>
    <ligand>
        <name>ATP</name>
        <dbReference type="ChEBI" id="CHEBI:30616"/>
        <label>2</label>
    </ligand>
</feature>
<feature type="binding site" evidence="19">
    <location>
        <position position="875"/>
    </location>
    <ligand>
        <name>Mn(2+)</name>
        <dbReference type="ChEBI" id="CHEBI:29035"/>
        <label>4</label>
    </ligand>
</feature>
<dbReference type="GO" id="GO:0042823">
    <property type="term" value="P:pyridoxal phosphate biosynthetic process"/>
    <property type="evidence" value="ECO:0007669"/>
    <property type="project" value="InterPro"/>
</dbReference>
<dbReference type="InterPro" id="IPR005480">
    <property type="entry name" value="CPSase_lsu_oligo"/>
</dbReference>
<dbReference type="AlphaFoldDB" id="A0A4V3EWH0"/>
<dbReference type="SUPFAM" id="SSF52440">
    <property type="entry name" value="PreATP-grasp domain"/>
    <property type="match status" value="2"/>
</dbReference>
<feature type="binding site" evidence="19">
    <location>
        <position position="820"/>
    </location>
    <ligand>
        <name>ATP</name>
        <dbReference type="ChEBI" id="CHEBI:30616"/>
        <label>2</label>
    </ligand>
</feature>
<dbReference type="SMART" id="SM01096">
    <property type="entry name" value="CPSase_L_D3"/>
    <property type="match status" value="1"/>
</dbReference>
<dbReference type="GO" id="GO:0005524">
    <property type="term" value="F:ATP binding"/>
    <property type="evidence" value="ECO:0007669"/>
    <property type="project" value="UniProtKB-UniRule"/>
</dbReference>
<evidence type="ECO:0000256" key="4">
    <source>
        <dbReference type="ARBA" id="ARBA00009799"/>
    </source>
</evidence>
<keyword evidence="11 19" id="KW-0067">ATP-binding</keyword>
<dbReference type="GO" id="GO:0006526">
    <property type="term" value="P:L-arginine biosynthetic process"/>
    <property type="evidence" value="ECO:0007669"/>
    <property type="project" value="UniProtKB-UniRule"/>
</dbReference>
<dbReference type="InterPro" id="IPR005483">
    <property type="entry name" value="CPSase_dom"/>
</dbReference>
<feature type="binding site" evidence="19">
    <location>
        <position position="299"/>
    </location>
    <ligand>
        <name>Mn(2+)</name>
        <dbReference type="ChEBI" id="CHEBI:29035"/>
        <label>2</label>
    </ligand>
</feature>
<dbReference type="InterPro" id="IPR016185">
    <property type="entry name" value="PreATP-grasp_dom_sf"/>
</dbReference>
<dbReference type="PROSITE" id="PS00867">
    <property type="entry name" value="CPSASE_2"/>
    <property type="match status" value="2"/>
</dbReference>
<dbReference type="SUPFAM" id="SSF56059">
    <property type="entry name" value="Glutathione synthetase ATP-binding domain-like"/>
    <property type="match status" value="2"/>
</dbReference>
<comment type="similarity">
    <text evidence="4 19">Belongs to the CarB family.</text>
</comment>
<dbReference type="Gene3D" id="3.30.470.20">
    <property type="entry name" value="ATP-grasp fold, B domain"/>
    <property type="match status" value="2"/>
</dbReference>
<keyword evidence="14" id="KW-0464">Manganese</keyword>
<feature type="binding site" evidence="19">
    <location>
        <position position="861"/>
    </location>
    <ligand>
        <name>Mn(2+)</name>
        <dbReference type="ChEBI" id="CHEBI:29035"/>
        <label>3</label>
    </ligand>
</feature>
<dbReference type="GO" id="GO:0004087">
    <property type="term" value="F:carbamoyl-phosphate synthase (ammonia) activity"/>
    <property type="evidence" value="ECO:0007669"/>
    <property type="project" value="UniProtKB-EC"/>
</dbReference>
<feature type="binding site" evidence="19">
    <location>
        <position position="747"/>
    </location>
    <ligand>
        <name>ATP</name>
        <dbReference type="ChEBI" id="CHEBI:30616"/>
        <label>2</label>
    </ligand>
</feature>
<evidence type="ECO:0000256" key="19">
    <source>
        <dbReference type="HAMAP-Rule" id="MF_01210"/>
    </source>
</evidence>
<comment type="caution">
    <text evidence="19">Lacks conserved residue(s) required for the propagation of feature annotation.</text>
</comment>
<dbReference type="FunFam" id="3.40.50.20:FF:000003">
    <property type="entry name" value="Carbamoyl-phosphate synthase large chain"/>
    <property type="match status" value="1"/>
</dbReference>
<feature type="binding site" evidence="19">
    <location>
        <position position="299"/>
    </location>
    <ligand>
        <name>Mg(2+)</name>
        <dbReference type="ChEBI" id="CHEBI:18420"/>
        <label>1</label>
    </ligand>
</feature>
<dbReference type="InterPro" id="IPR011761">
    <property type="entry name" value="ATP-grasp"/>
</dbReference>
<evidence type="ECO:0000256" key="8">
    <source>
        <dbReference type="ARBA" id="ARBA00022723"/>
    </source>
</evidence>